<evidence type="ECO:0000313" key="4">
    <source>
        <dbReference type="Proteomes" id="UP001178281"/>
    </source>
</evidence>
<evidence type="ECO:0000259" key="1">
    <source>
        <dbReference type="Pfam" id="PF07398"/>
    </source>
</evidence>
<gene>
    <name evidence="3" type="ORF">Q7X28_14525</name>
</gene>
<protein>
    <submittedName>
        <fullName evidence="3">Maleylpyruvate isomerase family mycothiol-dependent enzyme</fullName>
    </submittedName>
</protein>
<name>A0AA90SHR7_9ACTN</name>
<dbReference type="NCBIfam" id="TIGR03083">
    <property type="entry name" value="maleylpyruvate isomerase family mycothiol-dependent enzyme"/>
    <property type="match status" value="1"/>
</dbReference>
<organism evidence="3 4">
    <name type="scientific">Tsukamurella strandjordii</name>
    <dbReference type="NCBI Taxonomy" id="147577"/>
    <lineage>
        <taxon>Bacteria</taxon>
        <taxon>Bacillati</taxon>
        <taxon>Actinomycetota</taxon>
        <taxon>Actinomycetes</taxon>
        <taxon>Mycobacteriales</taxon>
        <taxon>Tsukamurellaceae</taxon>
        <taxon>Tsukamurella</taxon>
    </lineage>
</organism>
<comment type="caution">
    <text evidence="3">The sequence shown here is derived from an EMBL/GenBank/DDBJ whole genome shotgun (WGS) entry which is preliminary data.</text>
</comment>
<dbReference type="GO" id="GO:0046872">
    <property type="term" value="F:metal ion binding"/>
    <property type="evidence" value="ECO:0007669"/>
    <property type="project" value="InterPro"/>
</dbReference>
<feature type="domain" description="Mycothiol-dependent maleylpyruvate isomerase metal-binding" evidence="2">
    <location>
        <begin position="13"/>
        <end position="129"/>
    </location>
</feature>
<dbReference type="PANTHER" id="PTHR40758">
    <property type="entry name" value="CONSERVED PROTEIN"/>
    <property type="match status" value="1"/>
</dbReference>
<dbReference type="InterPro" id="IPR010872">
    <property type="entry name" value="MDMPI_C-term_domain"/>
</dbReference>
<dbReference type="Pfam" id="PF11716">
    <property type="entry name" value="MDMPI_N"/>
    <property type="match status" value="1"/>
</dbReference>
<proteinExistence type="predicted"/>
<dbReference type="EMBL" id="JAUTIX010000005">
    <property type="protein sequence ID" value="MDP0399144.1"/>
    <property type="molecule type" value="Genomic_DNA"/>
</dbReference>
<evidence type="ECO:0000313" key="3">
    <source>
        <dbReference type="EMBL" id="MDP0399144.1"/>
    </source>
</evidence>
<dbReference type="GO" id="GO:0005886">
    <property type="term" value="C:plasma membrane"/>
    <property type="evidence" value="ECO:0007669"/>
    <property type="project" value="TreeGrafter"/>
</dbReference>
<feature type="domain" description="MDMPI C-terminal" evidence="1">
    <location>
        <begin position="144"/>
        <end position="240"/>
    </location>
</feature>
<dbReference type="AlphaFoldDB" id="A0AA90SHR7"/>
<dbReference type="Proteomes" id="UP001178281">
    <property type="component" value="Unassembled WGS sequence"/>
</dbReference>
<dbReference type="SUPFAM" id="SSF109854">
    <property type="entry name" value="DinB/YfiT-like putative metalloenzymes"/>
    <property type="match status" value="1"/>
</dbReference>
<dbReference type="RefSeq" id="WP_305111853.1">
    <property type="nucleotide sequence ID" value="NZ_JAUTIX010000005.1"/>
</dbReference>
<dbReference type="InterPro" id="IPR024344">
    <property type="entry name" value="MDMPI_metal-binding"/>
</dbReference>
<keyword evidence="3" id="KW-0413">Isomerase</keyword>
<accession>A0AA90SHR7</accession>
<dbReference type="Pfam" id="PF07398">
    <property type="entry name" value="MDMPI_C"/>
    <property type="match status" value="1"/>
</dbReference>
<sequence>MMGPNDWIAALERDGAAVAATPAERLGEDVPSCPGWTMRDLIVHLGAVHRWAATFLVTGPDSTERFAPIEDDAPHGPAVTDWYRDRLTGLLDELRRHDPDEPARYFAGRTTARFWMRRQAHETAVHRWDGENASAAAHPVDSLLATDGVAEWAEVFAPRFLSRGPGLPAELAGRTVHLHGTDRDDAEWTFTLAQDSLALAHGHAKADVAVRGDASDLYLALWRRVPLGALDIHGDRAVAEALLDAVRIT</sequence>
<dbReference type="GO" id="GO:0016853">
    <property type="term" value="F:isomerase activity"/>
    <property type="evidence" value="ECO:0007669"/>
    <property type="project" value="UniProtKB-KW"/>
</dbReference>
<dbReference type="InterPro" id="IPR034660">
    <property type="entry name" value="DinB/YfiT-like"/>
</dbReference>
<keyword evidence="4" id="KW-1185">Reference proteome</keyword>
<dbReference type="PANTHER" id="PTHR40758:SF1">
    <property type="entry name" value="CONSERVED PROTEIN"/>
    <property type="match status" value="1"/>
</dbReference>
<reference evidence="3" key="1">
    <citation type="submission" date="2023-08" db="EMBL/GenBank/DDBJ databases">
        <title>The draft genome of Tsukamurella strandjordii strain 050030.</title>
        <authorList>
            <person name="Zhao F."/>
            <person name="Feng Y."/>
            <person name="Zong Z."/>
        </authorList>
    </citation>
    <scope>NUCLEOTIDE SEQUENCE</scope>
    <source>
        <strain evidence="3">050030</strain>
    </source>
</reference>
<evidence type="ECO:0000259" key="2">
    <source>
        <dbReference type="Pfam" id="PF11716"/>
    </source>
</evidence>
<dbReference type="InterPro" id="IPR017517">
    <property type="entry name" value="Maleyloyr_isom"/>
</dbReference>